<dbReference type="InterPro" id="IPR010998">
    <property type="entry name" value="Integrase_recombinase_N"/>
</dbReference>
<evidence type="ECO:0000256" key="4">
    <source>
        <dbReference type="ARBA" id="ARBA00023172"/>
    </source>
</evidence>
<dbReference type="SUPFAM" id="SSF56349">
    <property type="entry name" value="DNA breaking-rejoining enzymes"/>
    <property type="match status" value="1"/>
</dbReference>
<evidence type="ECO:0000256" key="5">
    <source>
        <dbReference type="PROSITE-ProRule" id="PRU01248"/>
    </source>
</evidence>
<evidence type="ECO:0000313" key="8">
    <source>
        <dbReference type="Proteomes" id="UP000826050"/>
    </source>
</evidence>
<gene>
    <name evidence="7" type="ORF">FE795_09430</name>
</gene>
<dbReference type="Proteomes" id="UP000826050">
    <property type="component" value="Chromosome"/>
</dbReference>
<dbReference type="PANTHER" id="PTHR30349:SF41">
    <property type="entry name" value="INTEGRASE_RECOMBINASE PROTEIN MJ0367-RELATED"/>
    <property type="match status" value="1"/>
</dbReference>
<evidence type="ECO:0000256" key="3">
    <source>
        <dbReference type="ARBA" id="ARBA00023125"/>
    </source>
</evidence>
<dbReference type="InterPro" id="IPR050090">
    <property type="entry name" value="Tyrosine_recombinase_XerCD"/>
</dbReference>
<dbReference type="InterPro" id="IPR011010">
    <property type="entry name" value="DNA_brk_join_enz"/>
</dbReference>
<keyword evidence="8" id="KW-1185">Reference proteome</keyword>
<dbReference type="RefSeq" id="WP_131070592.1">
    <property type="nucleotide sequence ID" value="NZ_CP049362.1"/>
</dbReference>
<dbReference type="Gene3D" id="1.10.443.10">
    <property type="entry name" value="Intergrase catalytic core"/>
    <property type="match status" value="1"/>
</dbReference>
<keyword evidence="3 5" id="KW-0238">DNA-binding</keyword>
<protein>
    <submittedName>
        <fullName evidence="7">Site-specific integrase</fullName>
    </submittedName>
</protein>
<proteinExistence type="inferred from homology"/>
<keyword evidence="2" id="KW-0229">DNA integration</keyword>
<evidence type="ECO:0000259" key="6">
    <source>
        <dbReference type="PROSITE" id="PS51900"/>
    </source>
</evidence>
<dbReference type="Gene3D" id="1.10.150.130">
    <property type="match status" value="1"/>
</dbReference>
<dbReference type="InterPro" id="IPR013762">
    <property type="entry name" value="Integrase-like_cat_sf"/>
</dbReference>
<evidence type="ECO:0000256" key="2">
    <source>
        <dbReference type="ARBA" id="ARBA00022908"/>
    </source>
</evidence>
<name>A0ABX8ST42_9BURK</name>
<comment type="similarity">
    <text evidence="1">Belongs to the 'phage' integrase family.</text>
</comment>
<reference evidence="7 8" key="1">
    <citation type="submission" date="2020-02" db="EMBL/GenBank/DDBJ databases">
        <title>Partial ammonium oxidation to N2 by heterotrophic bacteria.</title>
        <authorList>
            <person name="Wu M."/>
        </authorList>
    </citation>
    <scope>NUCLEOTIDE SEQUENCE [LARGE SCALE GENOMIC DNA]</scope>
    <source>
        <strain evidence="7 8">HO-1</strain>
    </source>
</reference>
<dbReference type="InterPro" id="IPR044068">
    <property type="entry name" value="CB"/>
</dbReference>
<sequence length="375" mass="42688">MKKRSTREEGQFDLPLLGVKAADISAEALFDTWLQHQRPPMAASTQRVYRTLWRRFLQALHEHQKQYTQIQPTDIRDFLSNLDDVRRPQRERYQQVIARAYEELCRQDGRSENPALAPAINDPFKESWRQAPDNQATQFLSVEQCRATIKSLCHRRRVLELATDMTVATRWREYRDMTIVAVMLATGLRPVELEHLHPSAIRATQVGVEPLSDGQADEDEGMALWRDGSLLISLSGVAKRDVRVPVWCDEMLRSWLIFSGLQDAGAWVKESRVFPGSRQISAARPQAQMNPATLARIVSKWGIKQMDLLMTPQRLRNTFGAGLIERGFSLPEIEEVMGYAPGAASAWRLQAAWLAWLQAQKVVATSLTRPSTQSD</sequence>
<keyword evidence="4" id="KW-0233">DNA recombination</keyword>
<dbReference type="PROSITE" id="PS51900">
    <property type="entry name" value="CB"/>
    <property type="match status" value="1"/>
</dbReference>
<evidence type="ECO:0000313" key="7">
    <source>
        <dbReference type="EMBL" id="QXX79211.1"/>
    </source>
</evidence>
<dbReference type="PANTHER" id="PTHR30349">
    <property type="entry name" value="PHAGE INTEGRASE-RELATED"/>
    <property type="match status" value="1"/>
</dbReference>
<accession>A0ABX8ST42</accession>
<evidence type="ECO:0000256" key="1">
    <source>
        <dbReference type="ARBA" id="ARBA00008857"/>
    </source>
</evidence>
<feature type="domain" description="Core-binding (CB)" evidence="6">
    <location>
        <begin position="24"/>
        <end position="105"/>
    </location>
</feature>
<organism evidence="7 8">
    <name type="scientific">Alcaligenes ammonioxydans</name>
    <dbReference type="NCBI Taxonomy" id="2582914"/>
    <lineage>
        <taxon>Bacteria</taxon>
        <taxon>Pseudomonadati</taxon>
        <taxon>Pseudomonadota</taxon>
        <taxon>Betaproteobacteria</taxon>
        <taxon>Burkholderiales</taxon>
        <taxon>Alcaligenaceae</taxon>
        <taxon>Alcaligenes</taxon>
    </lineage>
</organism>
<dbReference type="EMBL" id="CP049362">
    <property type="protein sequence ID" value="QXX79211.1"/>
    <property type="molecule type" value="Genomic_DNA"/>
</dbReference>